<keyword evidence="5 10" id="KW-0315">Glutamine amidotransferase</keyword>
<dbReference type="InterPro" id="IPR017926">
    <property type="entry name" value="GATASE"/>
</dbReference>
<comment type="catalytic activity">
    <reaction evidence="8 10">
        <text>5-[(5-phospho-1-deoxy-D-ribulos-1-ylimino)methylamino]-1-(5-phospho-beta-D-ribosyl)imidazole-4-carboxamide + L-glutamine = D-erythro-1-(imidazol-4-yl)glycerol 3-phosphate + 5-amino-1-(5-phospho-beta-D-ribosyl)imidazole-4-carboxamide + L-glutamate + H(+)</text>
        <dbReference type="Rhea" id="RHEA:24793"/>
        <dbReference type="ChEBI" id="CHEBI:15378"/>
        <dbReference type="ChEBI" id="CHEBI:29985"/>
        <dbReference type="ChEBI" id="CHEBI:58278"/>
        <dbReference type="ChEBI" id="CHEBI:58359"/>
        <dbReference type="ChEBI" id="CHEBI:58475"/>
        <dbReference type="ChEBI" id="CHEBI:58525"/>
        <dbReference type="EC" id="4.3.2.10"/>
    </reaction>
</comment>
<dbReference type="Gene3D" id="3.40.50.880">
    <property type="match status" value="1"/>
</dbReference>
<dbReference type="PROSITE" id="PS51273">
    <property type="entry name" value="GATASE_TYPE_1"/>
    <property type="match status" value="1"/>
</dbReference>
<dbReference type="GO" id="GO:0016829">
    <property type="term" value="F:lyase activity"/>
    <property type="evidence" value="ECO:0007669"/>
    <property type="project" value="UniProtKB-KW"/>
</dbReference>
<comment type="subunit">
    <text evidence="2 10">Heterodimer of HisH and HisF.</text>
</comment>
<dbReference type="CDD" id="cd01748">
    <property type="entry name" value="GATase1_IGP_Synthase"/>
    <property type="match status" value="1"/>
</dbReference>
<dbReference type="InterPro" id="IPR029062">
    <property type="entry name" value="Class_I_gatase-like"/>
</dbReference>
<gene>
    <name evidence="10" type="primary">hisH</name>
    <name evidence="13" type="ORF">HYN86_01705</name>
</gene>
<dbReference type="AlphaFoldDB" id="A0A344LN94"/>
<name>A0A344LN94_9FLAO</name>
<dbReference type="SUPFAM" id="SSF52317">
    <property type="entry name" value="Class I glutamine amidotransferase-like"/>
    <property type="match status" value="1"/>
</dbReference>
<evidence type="ECO:0000313" key="14">
    <source>
        <dbReference type="Proteomes" id="UP000251561"/>
    </source>
</evidence>
<evidence type="ECO:0000256" key="3">
    <source>
        <dbReference type="ARBA" id="ARBA00022605"/>
    </source>
</evidence>
<feature type="active site" description="Nucleophile" evidence="10 11">
    <location>
        <position position="80"/>
    </location>
</feature>
<reference evidence="13 14" key="1">
    <citation type="submission" date="2018-06" db="EMBL/GenBank/DDBJ databases">
        <title>Genome sequencing of Flavobacterium.</title>
        <authorList>
            <person name="Baek M.-G."/>
            <person name="Yi H."/>
        </authorList>
    </citation>
    <scope>NUCLEOTIDE SEQUENCE [LARGE SCALE GENOMIC DNA]</scope>
    <source>
        <strain evidence="13 14">HYN0086</strain>
    </source>
</reference>
<comment type="catalytic activity">
    <reaction evidence="9 10">
        <text>L-glutamine + H2O = L-glutamate + NH4(+)</text>
        <dbReference type="Rhea" id="RHEA:15889"/>
        <dbReference type="ChEBI" id="CHEBI:15377"/>
        <dbReference type="ChEBI" id="CHEBI:28938"/>
        <dbReference type="ChEBI" id="CHEBI:29985"/>
        <dbReference type="ChEBI" id="CHEBI:58359"/>
        <dbReference type="EC" id="3.5.1.2"/>
    </reaction>
</comment>
<evidence type="ECO:0000256" key="2">
    <source>
        <dbReference type="ARBA" id="ARBA00011152"/>
    </source>
</evidence>
<dbReference type="GO" id="GO:0000105">
    <property type="term" value="P:L-histidine biosynthetic process"/>
    <property type="evidence" value="ECO:0007669"/>
    <property type="project" value="UniProtKB-UniRule"/>
</dbReference>
<dbReference type="EMBL" id="CP030261">
    <property type="protein sequence ID" value="AXB55386.1"/>
    <property type="molecule type" value="Genomic_DNA"/>
</dbReference>
<evidence type="ECO:0000256" key="6">
    <source>
        <dbReference type="ARBA" id="ARBA00023102"/>
    </source>
</evidence>
<dbReference type="HAMAP" id="MF_00278">
    <property type="entry name" value="HisH"/>
    <property type="match status" value="1"/>
</dbReference>
<feature type="domain" description="Glutamine amidotransferase" evidence="12">
    <location>
        <begin position="4"/>
        <end position="202"/>
    </location>
</feature>
<protein>
    <recommendedName>
        <fullName evidence="10">Imidazole glycerol phosphate synthase subunit HisH</fullName>
        <ecNumber evidence="10">4.3.2.10</ecNumber>
    </recommendedName>
    <alternativeName>
        <fullName evidence="10">IGP synthase glutaminase subunit</fullName>
        <ecNumber evidence="10">3.5.1.2</ecNumber>
    </alternativeName>
    <alternativeName>
        <fullName evidence="10">IGP synthase subunit HisH</fullName>
    </alternativeName>
    <alternativeName>
        <fullName evidence="10">ImGP synthase subunit HisH</fullName>
        <shortName evidence="10">IGPS subunit HisH</shortName>
    </alternativeName>
</protein>
<dbReference type="NCBIfam" id="TIGR01855">
    <property type="entry name" value="IMP_synth_hisH"/>
    <property type="match status" value="1"/>
</dbReference>
<comment type="pathway">
    <text evidence="1 10">Amino-acid biosynthesis; L-histidine biosynthesis; L-histidine from 5-phospho-alpha-D-ribose 1-diphosphate: step 5/9.</text>
</comment>
<feature type="active site" evidence="10 11">
    <location>
        <position position="188"/>
    </location>
</feature>
<evidence type="ECO:0000256" key="8">
    <source>
        <dbReference type="ARBA" id="ARBA00047838"/>
    </source>
</evidence>
<evidence type="ECO:0000256" key="4">
    <source>
        <dbReference type="ARBA" id="ARBA00022801"/>
    </source>
</evidence>
<evidence type="ECO:0000256" key="7">
    <source>
        <dbReference type="ARBA" id="ARBA00023239"/>
    </source>
</evidence>
<dbReference type="KEGG" id="ffl:HYN86_01705"/>
<evidence type="ECO:0000256" key="10">
    <source>
        <dbReference type="HAMAP-Rule" id="MF_00278"/>
    </source>
</evidence>
<comment type="function">
    <text evidence="10">IGPS catalyzes the conversion of PRFAR and glutamine to IGP, AICAR and glutamate. The HisH subunit catalyzes the hydrolysis of glutamine to glutamate and ammonia as part of the synthesis of IGP and AICAR. The resulting ammonia molecule is channeled to the active site of HisF.</text>
</comment>
<dbReference type="UniPathway" id="UPA00031">
    <property type="reaction ID" value="UER00010"/>
</dbReference>
<dbReference type="EC" id="3.5.1.2" evidence="10"/>
<evidence type="ECO:0000256" key="11">
    <source>
        <dbReference type="PIRSR" id="PIRSR000495-1"/>
    </source>
</evidence>
<dbReference type="GO" id="GO:0000107">
    <property type="term" value="F:imidazoleglycerol-phosphate synthase activity"/>
    <property type="evidence" value="ECO:0007669"/>
    <property type="project" value="UniProtKB-UniRule"/>
</dbReference>
<dbReference type="GO" id="GO:0005737">
    <property type="term" value="C:cytoplasm"/>
    <property type="evidence" value="ECO:0007669"/>
    <property type="project" value="UniProtKB-SubCell"/>
</dbReference>
<dbReference type="GO" id="GO:0004359">
    <property type="term" value="F:glutaminase activity"/>
    <property type="evidence" value="ECO:0007669"/>
    <property type="project" value="UniProtKB-EC"/>
</dbReference>
<evidence type="ECO:0000259" key="12">
    <source>
        <dbReference type="Pfam" id="PF00117"/>
    </source>
</evidence>
<evidence type="ECO:0000256" key="1">
    <source>
        <dbReference type="ARBA" id="ARBA00005091"/>
    </source>
</evidence>
<keyword evidence="6 10" id="KW-0368">Histidine biosynthesis</keyword>
<dbReference type="PANTHER" id="PTHR42701:SF1">
    <property type="entry name" value="IMIDAZOLE GLYCEROL PHOSPHATE SYNTHASE SUBUNIT HISH"/>
    <property type="match status" value="1"/>
</dbReference>
<dbReference type="InterPro" id="IPR010139">
    <property type="entry name" value="Imidazole-glycPsynth_HisH"/>
</dbReference>
<dbReference type="PANTHER" id="PTHR42701">
    <property type="entry name" value="IMIDAZOLE GLYCEROL PHOSPHATE SYNTHASE SUBUNIT HISH"/>
    <property type="match status" value="1"/>
</dbReference>
<dbReference type="PIRSF" id="PIRSF000495">
    <property type="entry name" value="Amidotransf_hisH"/>
    <property type="match status" value="1"/>
</dbReference>
<evidence type="ECO:0000256" key="9">
    <source>
        <dbReference type="ARBA" id="ARBA00049534"/>
    </source>
</evidence>
<dbReference type="Pfam" id="PF00117">
    <property type="entry name" value="GATase"/>
    <property type="match status" value="1"/>
</dbReference>
<dbReference type="RefSeq" id="WP_113676511.1">
    <property type="nucleotide sequence ID" value="NZ_CP030261.1"/>
</dbReference>
<accession>A0A344LN94</accession>
<dbReference type="OrthoDB" id="9807137at2"/>
<keyword evidence="7 10" id="KW-0456">Lyase</keyword>
<proteinExistence type="inferred from homology"/>
<keyword evidence="4 10" id="KW-0378">Hydrolase</keyword>
<sequence>MVGIIDYGMGNLLSVYNAFDYLGEDVKICPHPENLKDVDHIVIPGVGAFKDCIDLLTESGFNEELRTQVIKNGKPTLGICLGMQVMARKGYEFGEHLGLGWFDSEVIKIDIKDTELKLPNIGWNEIEQKIDHPLFKGITNMSDFYLVHSFYMNCVEKKDIVATYQYGDNQITAAVLKDNVFATQFHPEKSQDNGLKLLNNFIKWKP</sequence>
<organism evidence="13 14">
    <name type="scientific">Flavobacterium fluviale</name>
    <dbReference type="NCBI Taxonomy" id="2249356"/>
    <lineage>
        <taxon>Bacteria</taxon>
        <taxon>Pseudomonadati</taxon>
        <taxon>Bacteroidota</taxon>
        <taxon>Flavobacteriia</taxon>
        <taxon>Flavobacteriales</taxon>
        <taxon>Flavobacteriaceae</taxon>
        <taxon>Flavobacterium</taxon>
    </lineage>
</organism>
<evidence type="ECO:0000256" key="5">
    <source>
        <dbReference type="ARBA" id="ARBA00022962"/>
    </source>
</evidence>
<keyword evidence="14" id="KW-1185">Reference proteome</keyword>
<dbReference type="Proteomes" id="UP000251561">
    <property type="component" value="Chromosome"/>
</dbReference>
<keyword evidence="3 10" id="KW-0028">Amino-acid biosynthesis</keyword>
<keyword evidence="10" id="KW-0963">Cytoplasm</keyword>
<feature type="active site" evidence="10 11">
    <location>
        <position position="186"/>
    </location>
</feature>
<evidence type="ECO:0000313" key="13">
    <source>
        <dbReference type="EMBL" id="AXB55386.1"/>
    </source>
</evidence>
<dbReference type="EC" id="4.3.2.10" evidence="10"/>
<comment type="subcellular location">
    <subcellularLocation>
        <location evidence="10">Cytoplasm</location>
    </subcellularLocation>
</comment>